<organism evidence="5 6">
    <name type="scientific">Candidatus Reidiella endopervernicosa</name>
    <dbReference type="NCBI Taxonomy" id="2738883"/>
    <lineage>
        <taxon>Bacteria</taxon>
        <taxon>Pseudomonadati</taxon>
        <taxon>Pseudomonadota</taxon>
        <taxon>Gammaproteobacteria</taxon>
        <taxon>Candidatus Reidiella</taxon>
    </lineage>
</organism>
<dbReference type="GO" id="GO:0016757">
    <property type="term" value="F:glycosyltransferase activity"/>
    <property type="evidence" value="ECO:0007669"/>
    <property type="project" value="UniProtKB-KW"/>
</dbReference>
<keyword evidence="6" id="KW-1185">Reference proteome</keyword>
<comment type="similarity">
    <text evidence="1">Belongs to the glycosyltransferase 2 family.</text>
</comment>
<dbReference type="PANTHER" id="PTHR43179">
    <property type="entry name" value="RHAMNOSYLTRANSFERASE WBBL"/>
    <property type="match status" value="1"/>
</dbReference>
<proteinExistence type="inferred from homology"/>
<name>A0A6N0HSP4_9GAMM</name>
<evidence type="ECO:0000256" key="1">
    <source>
        <dbReference type="ARBA" id="ARBA00006739"/>
    </source>
</evidence>
<dbReference type="EMBL" id="CP054491">
    <property type="protein sequence ID" value="QKQ25290.1"/>
    <property type="molecule type" value="Genomic_DNA"/>
</dbReference>
<dbReference type="Pfam" id="PF10111">
    <property type="entry name" value="Glyco_tranf_2_2"/>
    <property type="match status" value="1"/>
</dbReference>
<dbReference type="Proteomes" id="UP000509658">
    <property type="component" value="Chromosome"/>
</dbReference>
<evidence type="ECO:0000313" key="5">
    <source>
        <dbReference type="EMBL" id="QKQ25290.1"/>
    </source>
</evidence>
<dbReference type="KEGG" id="rev:HUE57_02530"/>
<gene>
    <name evidence="5" type="ORF">HUE57_02530</name>
</gene>
<dbReference type="Gene3D" id="3.90.550.10">
    <property type="entry name" value="Spore Coat Polysaccharide Biosynthesis Protein SpsA, Chain A"/>
    <property type="match status" value="1"/>
</dbReference>
<keyword evidence="2" id="KW-0328">Glycosyltransferase</keyword>
<evidence type="ECO:0000256" key="2">
    <source>
        <dbReference type="ARBA" id="ARBA00022676"/>
    </source>
</evidence>
<sequence length="171" mass="19151">MGRLSHLQQSLPLALAQPNVNCIVVDYSCPNNSGDWVRAHHPEVTVVDVPDQMHFSAATARNLGAGHSDTEWLLFLDADILLPADFLQMTNIELMPDTVYRADTSAGGYDKYGSFLVQRAHFEKVGGFDETFPGSRYFCESLFWASKPKQTAKTSRDRLCLRRPDRPAYVA</sequence>
<reference evidence="5 6" key="1">
    <citation type="submission" date="2020-05" db="EMBL/GenBank/DDBJ databases">
        <title>Horizontal transmission and recombination maintain forever young bacterial symbiont genomes.</title>
        <authorList>
            <person name="Russell S.L."/>
            <person name="Pepper-Tunick E."/>
            <person name="Svedberg J."/>
            <person name="Byrne A."/>
            <person name="Ruelas Castillo J."/>
            <person name="Vollmers C."/>
            <person name="Beinart R.A."/>
            <person name="Corbett-Detig R."/>
        </authorList>
    </citation>
    <scope>NUCLEOTIDE SEQUENCE [LARGE SCALE GENOMIC DNA]</scope>
    <source>
        <strain evidence="5">Santa_Monica_outfall</strain>
    </source>
</reference>
<protein>
    <submittedName>
        <fullName evidence="5">Glycosyltransferase</fullName>
    </submittedName>
</protein>
<evidence type="ECO:0000313" key="6">
    <source>
        <dbReference type="Proteomes" id="UP000509658"/>
    </source>
</evidence>
<feature type="domain" description="Glycosyltransferase 2-like prokaryotic type" evidence="4">
    <location>
        <begin position="18"/>
        <end position="88"/>
    </location>
</feature>
<dbReference type="SUPFAM" id="SSF53448">
    <property type="entry name" value="Nucleotide-diphospho-sugar transferases"/>
    <property type="match status" value="1"/>
</dbReference>
<dbReference type="AlphaFoldDB" id="A0A6N0HSP4"/>
<dbReference type="RefSeq" id="WP_174672670.1">
    <property type="nucleotide sequence ID" value="NZ_CP054491.1"/>
</dbReference>
<dbReference type="InterPro" id="IPR029044">
    <property type="entry name" value="Nucleotide-diphossugar_trans"/>
</dbReference>
<dbReference type="InterPro" id="IPR019290">
    <property type="entry name" value="GlycosylTrfase-like_prok"/>
</dbReference>
<keyword evidence="3 5" id="KW-0808">Transferase</keyword>
<accession>A0A6N0HSP4</accession>
<evidence type="ECO:0000259" key="4">
    <source>
        <dbReference type="Pfam" id="PF10111"/>
    </source>
</evidence>
<dbReference type="PANTHER" id="PTHR43179:SF12">
    <property type="entry name" value="GALACTOFURANOSYLTRANSFERASE GLFT2"/>
    <property type="match status" value="1"/>
</dbReference>
<evidence type="ECO:0000256" key="3">
    <source>
        <dbReference type="ARBA" id="ARBA00022679"/>
    </source>
</evidence>